<dbReference type="GO" id="GO:0000156">
    <property type="term" value="F:phosphorelay response regulator activity"/>
    <property type="evidence" value="ECO:0007669"/>
    <property type="project" value="InterPro"/>
</dbReference>
<name>A0A1G9T7C2_9PROT</name>
<dbReference type="PROSITE" id="PS50930">
    <property type="entry name" value="HTH_LYTTR"/>
    <property type="match status" value="1"/>
</dbReference>
<dbReference type="RefSeq" id="WP_091770188.1">
    <property type="nucleotide sequence ID" value="NZ_FNHG01000011.1"/>
</dbReference>
<dbReference type="Proteomes" id="UP000199759">
    <property type="component" value="Unassembled WGS sequence"/>
</dbReference>
<feature type="transmembrane region" description="Helical" evidence="1">
    <location>
        <begin position="242"/>
        <end position="263"/>
    </location>
</feature>
<evidence type="ECO:0000313" key="5">
    <source>
        <dbReference type="Proteomes" id="UP000199759"/>
    </source>
</evidence>
<evidence type="ECO:0000313" key="4">
    <source>
        <dbReference type="EMBL" id="SDM43512.1"/>
    </source>
</evidence>
<dbReference type="AlphaFoldDB" id="A0A1G9T7C2"/>
<dbReference type="Gene3D" id="2.40.50.1020">
    <property type="entry name" value="LytTr DNA-binding domain"/>
    <property type="match status" value="1"/>
</dbReference>
<feature type="transmembrane region" description="Helical" evidence="1">
    <location>
        <begin position="275"/>
        <end position="293"/>
    </location>
</feature>
<dbReference type="EMBL" id="FNHG01000011">
    <property type="protein sequence ID" value="SDM43512.1"/>
    <property type="molecule type" value="Genomic_DNA"/>
</dbReference>
<sequence length="510" mass="55349">MTRTPLTLLLALLLLALPVGSAAAQRLVALGATSLRVCPTHGAAGSTPDFTGEDCTDITLSELDPQGRQVWVRAEIDWDGAQWPQDRPIGLFISGKAASTAWLNGHELGSNGRPGPDRATEIPGRMDSVLYVPRERLRPGRNELVLLMSSQHGFLELGWPVHWIGLERYQPPTSMLAAVYAPSLVTLGVLVLGFVFFAAMAIRGGDREGSALISAMSLIAVAQLLIETSRGLYAYPYPMHDLRLVLIVACTAAFGLTLIAYLLHRFSGLSLRARLLRGLAVGALLITILQMHAGYDAKTLFAFETTILAGLAWCGVWVWQRKPGARAHLAVLAGLAALAVLFPELFIDRYFYQAIAGLLLFLFAQQAIALVNERRIRALEATRADRLEIALSQARQKDHPVQIELVSAGRTDYIATDRIAQLKAAGDYVEVHFENGQTSLYTGSLSGLEASLPPTFLRVHRSHIVNTGYVSALERDASGVGRLILSNGMDVPISRRILPKVRSALADAAQ</sequence>
<evidence type="ECO:0000256" key="2">
    <source>
        <dbReference type="SAM" id="SignalP"/>
    </source>
</evidence>
<protein>
    <submittedName>
        <fullName evidence="4">LytTr DNA-binding domain-containing protein</fullName>
    </submittedName>
</protein>
<dbReference type="PANTHER" id="PTHR37299">
    <property type="entry name" value="TRANSCRIPTIONAL REGULATOR-RELATED"/>
    <property type="match status" value="1"/>
</dbReference>
<evidence type="ECO:0000256" key="1">
    <source>
        <dbReference type="SAM" id="Phobius"/>
    </source>
</evidence>
<feature type="domain" description="HTH LytTR-type" evidence="3">
    <location>
        <begin position="403"/>
        <end position="507"/>
    </location>
</feature>
<feature type="signal peptide" evidence="2">
    <location>
        <begin position="1"/>
        <end position="24"/>
    </location>
</feature>
<evidence type="ECO:0000259" key="3">
    <source>
        <dbReference type="PROSITE" id="PS50930"/>
    </source>
</evidence>
<feature type="transmembrane region" description="Helical" evidence="1">
    <location>
        <begin position="351"/>
        <end position="371"/>
    </location>
</feature>
<feature type="transmembrane region" description="Helical" evidence="1">
    <location>
        <begin position="326"/>
        <end position="345"/>
    </location>
</feature>
<accession>A0A1G9T7C2</accession>
<feature type="transmembrane region" description="Helical" evidence="1">
    <location>
        <begin position="209"/>
        <end position="226"/>
    </location>
</feature>
<keyword evidence="4" id="KW-0238">DNA-binding</keyword>
<dbReference type="PANTHER" id="PTHR37299:SF1">
    <property type="entry name" value="STAGE 0 SPORULATION PROTEIN A HOMOLOG"/>
    <property type="match status" value="1"/>
</dbReference>
<gene>
    <name evidence="4" type="ORF">SAMN04488568_11157</name>
</gene>
<dbReference type="GO" id="GO:0003677">
    <property type="term" value="F:DNA binding"/>
    <property type="evidence" value="ECO:0007669"/>
    <property type="project" value="UniProtKB-KW"/>
</dbReference>
<keyword evidence="1" id="KW-1133">Transmembrane helix</keyword>
<feature type="transmembrane region" description="Helical" evidence="1">
    <location>
        <begin position="299"/>
        <end position="319"/>
    </location>
</feature>
<dbReference type="OrthoDB" id="9781059at2"/>
<keyword evidence="2" id="KW-0732">Signal</keyword>
<keyword evidence="1" id="KW-0472">Membrane</keyword>
<dbReference type="InterPro" id="IPR046947">
    <property type="entry name" value="LytR-like"/>
</dbReference>
<keyword evidence="1" id="KW-0812">Transmembrane</keyword>
<feature type="transmembrane region" description="Helical" evidence="1">
    <location>
        <begin position="179"/>
        <end position="202"/>
    </location>
</feature>
<dbReference type="SMART" id="SM00850">
    <property type="entry name" value="LytTR"/>
    <property type="match status" value="1"/>
</dbReference>
<dbReference type="STRING" id="144026.SAMN04488568_11157"/>
<dbReference type="Pfam" id="PF04397">
    <property type="entry name" value="LytTR"/>
    <property type="match status" value="1"/>
</dbReference>
<feature type="chain" id="PRO_5011638425" evidence="2">
    <location>
        <begin position="25"/>
        <end position="510"/>
    </location>
</feature>
<organism evidence="4 5">
    <name type="scientific">Maricaulis salignorans</name>
    <dbReference type="NCBI Taxonomy" id="144026"/>
    <lineage>
        <taxon>Bacteria</taxon>
        <taxon>Pseudomonadati</taxon>
        <taxon>Pseudomonadota</taxon>
        <taxon>Alphaproteobacteria</taxon>
        <taxon>Maricaulales</taxon>
        <taxon>Maricaulaceae</taxon>
        <taxon>Maricaulis</taxon>
    </lineage>
</organism>
<keyword evidence="5" id="KW-1185">Reference proteome</keyword>
<dbReference type="InterPro" id="IPR007492">
    <property type="entry name" value="LytTR_DNA-bd_dom"/>
</dbReference>
<proteinExistence type="predicted"/>
<reference evidence="4 5" key="1">
    <citation type="submission" date="2016-10" db="EMBL/GenBank/DDBJ databases">
        <authorList>
            <person name="de Groot N.N."/>
        </authorList>
    </citation>
    <scope>NUCLEOTIDE SEQUENCE [LARGE SCALE GENOMIC DNA]</scope>
    <source>
        <strain evidence="4 5">DSM 16077</strain>
    </source>
</reference>